<protein>
    <submittedName>
        <fullName evidence="1">Uncharacterized protein</fullName>
    </submittedName>
</protein>
<reference evidence="1 2" key="1">
    <citation type="submission" date="2014-10" db="EMBL/GenBank/DDBJ databases">
        <title>Draft genome of the hookworm Ancylostoma caninum.</title>
        <authorList>
            <person name="Mitreva M."/>
        </authorList>
    </citation>
    <scope>NUCLEOTIDE SEQUENCE [LARGE SCALE GENOMIC DNA]</scope>
    <source>
        <strain evidence="1 2">Baltimore</strain>
    </source>
</reference>
<comment type="caution">
    <text evidence="1">The sequence shown here is derived from an EMBL/GenBank/DDBJ whole genome shotgun (WGS) entry which is preliminary data.</text>
</comment>
<dbReference type="AlphaFoldDB" id="A0A368FPN9"/>
<evidence type="ECO:0000313" key="2">
    <source>
        <dbReference type="Proteomes" id="UP000252519"/>
    </source>
</evidence>
<evidence type="ECO:0000313" key="1">
    <source>
        <dbReference type="EMBL" id="RCN34201.1"/>
    </source>
</evidence>
<gene>
    <name evidence="1" type="ORF">ANCCAN_19963</name>
</gene>
<dbReference type="Proteomes" id="UP000252519">
    <property type="component" value="Unassembled WGS sequence"/>
</dbReference>
<dbReference type="OrthoDB" id="10053392at2759"/>
<proteinExistence type="predicted"/>
<organism evidence="1 2">
    <name type="scientific">Ancylostoma caninum</name>
    <name type="common">Dog hookworm</name>
    <dbReference type="NCBI Taxonomy" id="29170"/>
    <lineage>
        <taxon>Eukaryota</taxon>
        <taxon>Metazoa</taxon>
        <taxon>Ecdysozoa</taxon>
        <taxon>Nematoda</taxon>
        <taxon>Chromadorea</taxon>
        <taxon>Rhabditida</taxon>
        <taxon>Rhabditina</taxon>
        <taxon>Rhabditomorpha</taxon>
        <taxon>Strongyloidea</taxon>
        <taxon>Ancylostomatidae</taxon>
        <taxon>Ancylostomatinae</taxon>
        <taxon>Ancylostoma</taxon>
    </lineage>
</organism>
<dbReference type="EMBL" id="JOJR01000812">
    <property type="protein sequence ID" value="RCN34201.1"/>
    <property type="molecule type" value="Genomic_DNA"/>
</dbReference>
<sequence>MRITAPEAGCHCELNGEQYDFCYRLPLEGKVKGRRFDCEHINNLDRLDLLSNKNALNFKLQALPEPPFVTAMSNNHFKEGRTLIANIRKIFPQKKIYVYDLGLQNTSLNELKDMCELEVRRFAFDDYPVYVKNLGEYRWKPLIIAETLNEFGAVWYMDTSVRWKKNKLNEVHSQVICQNKHPRRECIDLINNSTMPCKKETLNEFGAVWYMDTSVRWKKDKLNEVHGQVICQNKHPRTECIDLINNSTIPCKKSAYLLHSSSGHGVFPTTHPGIYTYVPTDVELLKNKSENHDAGFVFVAKTTDSIEILKWYVLCALEKNCMAPPGARLTCRFGTDRYTRYANCHRYDQSVINLLLSNAYGYNASNYVSSLGSDGAIIDRAANTKLTKKDFLCSGTALL</sequence>
<dbReference type="PANTHER" id="PTHR31389:SF4">
    <property type="entry name" value="LD39211P"/>
    <property type="match status" value="1"/>
</dbReference>
<dbReference type="PANTHER" id="PTHR31389">
    <property type="entry name" value="LD39211P"/>
    <property type="match status" value="1"/>
</dbReference>
<accession>A0A368FPN9</accession>
<name>A0A368FPN9_ANCCA</name>
<dbReference type="InterPro" id="IPR012444">
    <property type="entry name" value="DUF1647"/>
</dbReference>
<keyword evidence="2" id="KW-1185">Reference proteome</keyword>
<dbReference type="Pfam" id="PF07801">
    <property type="entry name" value="DUF1647"/>
    <property type="match status" value="1"/>
</dbReference>